<comment type="similarity">
    <text evidence="2">Belongs to the chromate ion transporter (CHR) (TC 2.A.51) family.</text>
</comment>
<evidence type="ECO:0000313" key="9">
    <source>
        <dbReference type="Proteomes" id="UP001302349"/>
    </source>
</evidence>
<proteinExistence type="inferred from homology"/>
<keyword evidence="4 7" id="KW-0812">Transmembrane</keyword>
<dbReference type="InterPro" id="IPR003370">
    <property type="entry name" value="Chromate_transpt"/>
</dbReference>
<feature type="transmembrane region" description="Helical" evidence="7">
    <location>
        <begin position="190"/>
        <end position="211"/>
    </location>
</feature>
<dbReference type="PANTHER" id="PTHR33567:SF3">
    <property type="entry name" value="CHROMATE ION TRANSPORTER (EUROFUNG)"/>
    <property type="match status" value="1"/>
</dbReference>
<evidence type="ECO:0000256" key="1">
    <source>
        <dbReference type="ARBA" id="ARBA00004651"/>
    </source>
</evidence>
<dbReference type="InterPro" id="IPR014047">
    <property type="entry name" value="Chr_Tranpt_l_chain"/>
</dbReference>
<keyword evidence="6 7" id="KW-0472">Membrane</keyword>
<evidence type="ECO:0000256" key="2">
    <source>
        <dbReference type="ARBA" id="ARBA00005262"/>
    </source>
</evidence>
<feature type="transmembrane region" description="Helical" evidence="7">
    <location>
        <begin position="333"/>
        <end position="353"/>
    </location>
</feature>
<evidence type="ECO:0000256" key="7">
    <source>
        <dbReference type="SAM" id="Phobius"/>
    </source>
</evidence>
<dbReference type="EMBL" id="CP136051">
    <property type="protein sequence ID" value="WOK06238.1"/>
    <property type="molecule type" value="Genomic_DNA"/>
</dbReference>
<dbReference type="PANTHER" id="PTHR33567">
    <property type="entry name" value="CHROMATE ION TRANSPORTER (EUROFUNG)"/>
    <property type="match status" value="1"/>
</dbReference>
<evidence type="ECO:0000256" key="4">
    <source>
        <dbReference type="ARBA" id="ARBA00022692"/>
    </source>
</evidence>
<dbReference type="RefSeq" id="WP_317488966.1">
    <property type="nucleotide sequence ID" value="NZ_CP136051.1"/>
</dbReference>
<sequence>MRNIRNFIFLKDVFILAITSFGGAQAHFAIILDRMVKLRAYLTEEELIELHALCNLLPGPTSTQTITAIGFKRGGPPLAYLTLLVWILPAVTVMTAAAILINSLQVKELSLHFTRFIQPMAIAFVAYSAVLIWGKVVKSRTSIFLAIGSAVISYFISSPYLFPVLLLAGGVISSTKYKRHEKEERQKINIVWANFFLWGGVLIFAALLGAATKYQAITLPIRLFENFYRNGSLIFGGGQVLVPFLYTEFVEFKRYLSSEEFLSGYALVQAIPGPTFSFSAFIGALTLREWGTSGEIMGAVIASIGVFLPGTFLIFFVSRFWDQLKKYRPVKASLEGINAASAGMVVAAAFLLYQPLEQNLLNILVIIITFLVLQFSKMPRPIIILIGFALGFVFKGQ</sequence>
<accession>A0ABZ0IMH7</accession>
<keyword evidence="5 7" id="KW-1133">Transmembrane helix</keyword>
<protein>
    <submittedName>
        <fullName evidence="8">Chromate efflux transporter</fullName>
    </submittedName>
</protein>
<evidence type="ECO:0000256" key="6">
    <source>
        <dbReference type="ARBA" id="ARBA00023136"/>
    </source>
</evidence>
<feature type="transmembrane region" description="Helical" evidence="7">
    <location>
        <begin position="296"/>
        <end position="321"/>
    </location>
</feature>
<feature type="transmembrane region" description="Helical" evidence="7">
    <location>
        <begin position="262"/>
        <end position="284"/>
    </location>
</feature>
<feature type="transmembrane region" description="Helical" evidence="7">
    <location>
        <begin position="78"/>
        <end position="104"/>
    </location>
</feature>
<dbReference type="PIRSF" id="PIRSF004810">
    <property type="entry name" value="ChrA"/>
    <property type="match status" value="1"/>
</dbReference>
<feature type="transmembrane region" description="Helical" evidence="7">
    <location>
        <begin position="116"/>
        <end position="137"/>
    </location>
</feature>
<keyword evidence="3" id="KW-1003">Cell membrane</keyword>
<feature type="transmembrane region" description="Helical" evidence="7">
    <location>
        <begin position="12"/>
        <end position="32"/>
    </location>
</feature>
<feature type="transmembrane region" description="Helical" evidence="7">
    <location>
        <begin position="231"/>
        <end position="250"/>
    </location>
</feature>
<evidence type="ECO:0000256" key="5">
    <source>
        <dbReference type="ARBA" id="ARBA00022989"/>
    </source>
</evidence>
<comment type="subcellular location">
    <subcellularLocation>
        <location evidence="1">Cell membrane</location>
        <topology evidence="1">Multi-pass membrane protein</topology>
    </subcellularLocation>
</comment>
<name>A0ABZ0IMH7_9BACT</name>
<dbReference type="Pfam" id="PF02417">
    <property type="entry name" value="Chromate_transp"/>
    <property type="match status" value="2"/>
</dbReference>
<evidence type="ECO:0000313" key="8">
    <source>
        <dbReference type="EMBL" id="WOK06238.1"/>
    </source>
</evidence>
<reference evidence="8 9" key="1">
    <citation type="journal article" date="2023" name="Microbiol. Resour. Announc.">
        <title>Complete Genome Sequence of Imperialibacter roseus strain P4T.</title>
        <authorList>
            <person name="Tizabi D.R."/>
            <person name="Bachvaroff T."/>
            <person name="Hill R.T."/>
        </authorList>
    </citation>
    <scope>NUCLEOTIDE SEQUENCE [LARGE SCALE GENOMIC DNA]</scope>
    <source>
        <strain evidence="8 9">P4T</strain>
    </source>
</reference>
<gene>
    <name evidence="8" type="primary">chrA</name>
    <name evidence="8" type="ORF">RT717_24495</name>
</gene>
<dbReference type="Proteomes" id="UP001302349">
    <property type="component" value="Chromosome"/>
</dbReference>
<keyword evidence="9" id="KW-1185">Reference proteome</keyword>
<evidence type="ECO:0000256" key="3">
    <source>
        <dbReference type="ARBA" id="ARBA00022475"/>
    </source>
</evidence>
<feature type="transmembrane region" description="Helical" evidence="7">
    <location>
        <begin position="359"/>
        <end position="376"/>
    </location>
</feature>
<feature type="transmembrane region" description="Helical" evidence="7">
    <location>
        <begin position="143"/>
        <end position="169"/>
    </location>
</feature>
<dbReference type="NCBIfam" id="TIGR00937">
    <property type="entry name" value="2A51"/>
    <property type="match status" value="1"/>
</dbReference>
<organism evidence="8 9">
    <name type="scientific">Imperialibacter roseus</name>
    <dbReference type="NCBI Taxonomy" id="1324217"/>
    <lineage>
        <taxon>Bacteria</taxon>
        <taxon>Pseudomonadati</taxon>
        <taxon>Bacteroidota</taxon>
        <taxon>Cytophagia</taxon>
        <taxon>Cytophagales</taxon>
        <taxon>Flammeovirgaceae</taxon>
        <taxon>Imperialibacter</taxon>
    </lineage>
</organism>